<gene>
    <name evidence="1" type="ORF">EDD80_105243</name>
</gene>
<name>A0A4R3KR79_9SPHI</name>
<comment type="caution">
    <text evidence="1">The sequence shown here is derived from an EMBL/GenBank/DDBJ whole genome shotgun (WGS) entry which is preliminary data.</text>
</comment>
<keyword evidence="2" id="KW-1185">Reference proteome</keyword>
<dbReference type="Pfam" id="PF05974">
    <property type="entry name" value="DUF892"/>
    <property type="match status" value="1"/>
</dbReference>
<evidence type="ECO:0000313" key="2">
    <source>
        <dbReference type="Proteomes" id="UP000295807"/>
    </source>
</evidence>
<dbReference type="SUPFAM" id="SSF47240">
    <property type="entry name" value="Ferritin-like"/>
    <property type="match status" value="1"/>
</dbReference>
<dbReference type="RefSeq" id="WP_158640621.1">
    <property type="nucleotide sequence ID" value="NZ_CP042432.1"/>
</dbReference>
<proteinExistence type="predicted"/>
<dbReference type="InterPro" id="IPR012347">
    <property type="entry name" value="Ferritin-like"/>
</dbReference>
<evidence type="ECO:0000313" key="1">
    <source>
        <dbReference type="EMBL" id="TCS87428.1"/>
    </source>
</evidence>
<sequence length="150" mass="15992">MKDLNLQQLFLEQLKDFYGAEIQIAAFLPEMVIASTPGKLRTVLSGHLQMTQNQLSLLEKVFKNLNENPRGSAGPAVKGLLEEGKKVITGASEPNHVTDTALIIAARKVHHYEMASFGSLVALAGEIGDKEVADLLGSAESHSALSAAGL</sequence>
<dbReference type="InterPro" id="IPR010287">
    <property type="entry name" value="DUF892_YciF-like"/>
</dbReference>
<dbReference type="PANTHER" id="PTHR30565">
    <property type="entry name" value="PROTEIN YCIF"/>
    <property type="match status" value="1"/>
</dbReference>
<protein>
    <submittedName>
        <fullName evidence="1">Ferritin-like metal-binding protein YciE</fullName>
    </submittedName>
</protein>
<dbReference type="AlphaFoldDB" id="A0A4R3KR79"/>
<organism evidence="1 2">
    <name type="scientific">Anseongella ginsenosidimutans</name>
    <dbReference type="NCBI Taxonomy" id="496056"/>
    <lineage>
        <taxon>Bacteria</taxon>
        <taxon>Pseudomonadati</taxon>
        <taxon>Bacteroidota</taxon>
        <taxon>Sphingobacteriia</taxon>
        <taxon>Sphingobacteriales</taxon>
        <taxon>Sphingobacteriaceae</taxon>
        <taxon>Anseongella</taxon>
    </lineage>
</organism>
<dbReference type="InterPro" id="IPR047114">
    <property type="entry name" value="YciF"/>
</dbReference>
<dbReference type="PANTHER" id="PTHR30565:SF9">
    <property type="entry name" value="PROTEIN YCIF"/>
    <property type="match status" value="1"/>
</dbReference>
<dbReference type="Gene3D" id="1.20.1260.10">
    <property type="match status" value="1"/>
</dbReference>
<dbReference type="Proteomes" id="UP000295807">
    <property type="component" value="Unassembled WGS sequence"/>
</dbReference>
<dbReference type="EMBL" id="SMAD01000005">
    <property type="protein sequence ID" value="TCS87428.1"/>
    <property type="molecule type" value="Genomic_DNA"/>
</dbReference>
<reference evidence="1 2" key="1">
    <citation type="submission" date="2019-03" db="EMBL/GenBank/DDBJ databases">
        <title>Genomic Encyclopedia of Type Strains, Phase IV (KMG-IV): sequencing the most valuable type-strain genomes for metagenomic binning, comparative biology and taxonomic classification.</title>
        <authorList>
            <person name="Goeker M."/>
        </authorList>
    </citation>
    <scope>NUCLEOTIDE SEQUENCE [LARGE SCALE GENOMIC DNA]</scope>
    <source>
        <strain evidence="1 2">DSM 21100</strain>
    </source>
</reference>
<dbReference type="InterPro" id="IPR009078">
    <property type="entry name" value="Ferritin-like_SF"/>
</dbReference>
<accession>A0A4R3KR79</accession>